<gene>
    <name evidence="1" type="ORF">N1851_001745</name>
</gene>
<dbReference type="EMBL" id="JAOPHQ010000109">
    <property type="protein sequence ID" value="KAK0155752.1"/>
    <property type="molecule type" value="Genomic_DNA"/>
</dbReference>
<dbReference type="AlphaFoldDB" id="A0AA47PDI1"/>
<accession>A0AA47PDI1</accession>
<protein>
    <submittedName>
        <fullName evidence="1">Uncharacterized protein</fullName>
    </submittedName>
</protein>
<organism evidence="1 2">
    <name type="scientific">Merluccius polli</name>
    <name type="common">Benguela hake</name>
    <name type="synonym">Merluccius cadenati</name>
    <dbReference type="NCBI Taxonomy" id="89951"/>
    <lineage>
        <taxon>Eukaryota</taxon>
        <taxon>Metazoa</taxon>
        <taxon>Chordata</taxon>
        <taxon>Craniata</taxon>
        <taxon>Vertebrata</taxon>
        <taxon>Euteleostomi</taxon>
        <taxon>Actinopterygii</taxon>
        <taxon>Neopterygii</taxon>
        <taxon>Teleostei</taxon>
        <taxon>Neoteleostei</taxon>
        <taxon>Acanthomorphata</taxon>
        <taxon>Zeiogadaria</taxon>
        <taxon>Gadariae</taxon>
        <taxon>Gadiformes</taxon>
        <taxon>Gadoidei</taxon>
        <taxon>Merlucciidae</taxon>
        <taxon>Merluccius</taxon>
    </lineage>
</organism>
<comment type="caution">
    <text evidence="1">The sequence shown here is derived from an EMBL/GenBank/DDBJ whole genome shotgun (WGS) entry which is preliminary data.</text>
</comment>
<dbReference type="Proteomes" id="UP001174136">
    <property type="component" value="Unassembled WGS sequence"/>
</dbReference>
<keyword evidence="2" id="KW-1185">Reference proteome</keyword>
<sequence length="90" mass="10114">MRIARARLGLDEAPVAAVASSAFFRGAPEHSKGTFQIPPSQPYMEELQRCWSDPMRCSHHSRDSRAFAALQDTDSRGLGCMPLWSQRWPP</sequence>
<evidence type="ECO:0000313" key="1">
    <source>
        <dbReference type="EMBL" id="KAK0155752.1"/>
    </source>
</evidence>
<proteinExistence type="predicted"/>
<evidence type="ECO:0000313" key="2">
    <source>
        <dbReference type="Proteomes" id="UP001174136"/>
    </source>
</evidence>
<reference evidence="1" key="1">
    <citation type="journal article" date="2023" name="Front. Mar. Sci.">
        <title>A new Merluccius polli reference genome to investigate the effects of global change in West African waters.</title>
        <authorList>
            <person name="Mateo J.L."/>
            <person name="Blanco-Fernandez C."/>
            <person name="Garcia-Vazquez E."/>
            <person name="Machado-Schiaffino G."/>
        </authorList>
    </citation>
    <scope>NUCLEOTIDE SEQUENCE</scope>
    <source>
        <strain evidence="1">C29</strain>
        <tissue evidence="1">Fin</tissue>
    </source>
</reference>
<name>A0AA47PDI1_MERPO</name>